<feature type="transmembrane region" description="Helical" evidence="5">
    <location>
        <begin position="71"/>
        <end position="92"/>
    </location>
</feature>
<dbReference type="InterPro" id="IPR010432">
    <property type="entry name" value="RDD"/>
</dbReference>
<dbReference type="AlphaFoldDB" id="A0A6J5YUD9"/>
<evidence type="ECO:0000259" key="6">
    <source>
        <dbReference type="Pfam" id="PF06271"/>
    </source>
</evidence>
<keyword evidence="4 5" id="KW-0472">Membrane</keyword>
<evidence type="ECO:0000256" key="1">
    <source>
        <dbReference type="ARBA" id="ARBA00004141"/>
    </source>
</evidence>
<dbReference type="GO" id="GO:0016020">
    <property type="term" value="C:membrane"/>
    <property type="evidence" value="ECO:0007669"/>
    <property type="project" value="UniProtKB-SubCell"/>
</dbReference>
<feature type="transmembrane region" description="Helical" evidence="5">
    <location>
        <begin position="98"/>
        <end position="118"/>
    </location>
</feature>
<feature type="transmembrane region" description="Helical" evidence="5">
    <location>
        <begin position="12"/>
        <end position="33"/>
    </location>
</feature>
<comment type="subcellular location">
    <subcellularLocation>
        <location evidence="1">Membrane</location>
        <topology evidence="1">Multi-pass membrane protein</topology>
    </subcellularLocation>
</comment>
<accession>A0A6J5YUD9</accession>
<proteinExistence type="predicted"/>
<keyword evidence="3 5" id="KW-1133">Transmembrane helix</keyword>
<evidence type="ECO:0000256" key="2">
    <source>
        <dbReference type="ARBA" id="ARBA00022692"/>
    </source>
</evidence>
<sequence>MSMTPVQPTRRFTAWVLEMVLIIGTAYIGWLVWSLITWGRGQTPAQNLLRIVMINDTTNAPAKRPQMFIRCFLIFAAYWFGYFAVSNIAYAINPNGILLGLGIAALLCLHLWDISGILRRQDRKRLADAVCGVTVMECEQHQTNA</sequence>
<gene>
    <name evidence="7" type="ORF">UFOPK3770_00307</name>
</gene>
<keyword evidence="2 5" id="KW-0812">Transmembrane</keyword>
<dbReference type="Pfam" id="PF06271">
    <property type="entry name" value="RDD"/>
    <property type="match status" value="1"/>
</dbReference>
<reference evidence="7" key="1">
    <citation type="submission" date="2020-05" db="EMBL/GenBank/DDBJ databases">
        <authorList>
            <person name="Chiriac C."/>
            <person name="Salcher M."/>
            <person name="Ghai R."/>
            <person name="Kavagutti S V."/>
        </authorList>
    </citation>
    <scope>NUCLEOTIDE SEQUENCE</scope>
</reference>
<evidence type="ECO:0000256" key="3">
    <source>
        <dbReference type="ARBA" id="ARBA00022989"/>
    </source>
</evidence>
<dbReference type="EMBL" id="CAESAJ010000017">
    <property type="protein sequence ID" value="CAB4332532.1"/>
    <property type="molecule type" value="Genomic_DNA"/>
</dbReference>
<feature type="domain" description="RDD" evidence="6">
    <location>
        <begin position="12"/>
        <end position="129"/>
    </location>
</feature>
<protein>
    <submittedName>
        <fullName evidence="7">Unannotated protein</fullName>
    </submittedName>
</protein>
<evidence type="ECO:0000256" key="5">
    <source>
        <dbReference type="SAM" id="Phobius"/>
    </source>
</evidence>
<name>A0A6J5YUD9_9ZZZZ</name>
<evidence type="ECO:0000313" key="7">
    <source>
        <dbReference type="EMBL" id="CAB4332532.1"/>
    </source>
</evidence>
<evidence type="ECO:0000256" key="4">
    <source>
        <dbReference type="ARBA" id="ARBA00023136"/>
    </source>
</evidence>
<organism evidence="7">
    <name type="scientific">freshwater metagenome</name>
    <dbReference type="NCBI Taxonomy" id="449393"/>
    <lineage>
        <taxon>unclassified sequences</taxon>
        <taxon>metagenomes</taxon>
        <taxon>ecological metagenomes</taxon>
    </lineage>
</organism>